<dbReference type="HAMAP" id="MF_00156">
    <property type="entry name" value="PanB"/>
    <property type="match status" value="1"/>
</dbReference>
<comment type="pathway">
    <text evidence="1">Cofactor biosynthesis; (R)-pantothenate biosynthesis; (R)-pantoate from 3-methyl-2-oxobutanoate: step 1/2.</text>
</comment>
<dbReference type="CDD" id="cd06557">
    <property type="entry name" value="KPHMT-like"/>
    <property type="match status" value="1"/>
</dbReference>
<evidence type="ECO:0000256" key="1">
    <source>
        <dbReference type="ARBA" id="ARBA00005033"/>
    </source>
</evidence>
<comment type="caution">
    <text evidence="6">The sequence shown here is derived from an EMBL/GenBank/DDBJ whole genome shotgun (WGS) entry which is preliminary data.</text>
</comment>
<dbReference type="InterPro" id="IPR003700">
    <property type="entry name" value="Pantoate_hydroxy_MeTrfase"/>
</dbReference>
<comment type="catalytic activity">
    <reaction evidence="5">
        <text>(6R)-5,10-methylene-5,6,7,8-tetrahydrofolate + 3-methyl-2-oxobutanoate + H2O = 2-dehydropantoate + (6S)-5,6,7,8-tetrahydrofolate</text>
        <dbReference type="Rhea" id="RHEA:11824"/>
        <dbReference type="ChEBI" id="CHEBI:11561"/>
        <dbReference type="ChEBI" id="CHEBI:11851"/>
        <dbReference type="ChEBI" id="CHEBI:15377"/>
        <dbReference type="ChEBI" id="CHEBI:15636"/>
        <dbReference type="ChEBI" id="CHEBI:57453"/>
        <dbReference type="EC" id="2.1.2.11"/>
    </reaction>
</comment>
<protein>
    <recommendedName>
        <fullName evidence="3">3-methyl-2-oxobutanoate hydroxymethyltransferase</fullName>
        <ecNumber evidence="3">2.1.2.11</ecNumber>
    </recommendedName>
</protein>
<sequence>MSLLRMKRMKERICMVTCYDYPSASHVECAGVDVALCGDSLGMVELGYATTQPLTLDEMLHHCRAVRRGLSEEGPLLVCDLPFGSYEESPEVALRAAYRAMKEGRADAVKLEGGRHVARSVAKLAKSGVAVMGHVGLTPQSIATLGGFRAQGRTAVKARSILDDALALQDAGAFGLVLECVPPPLGRALSEALEIPVIGIGAGPHVDGQVLVYHDLLGALSHPHHRRFVPKFCKVFADIGDKAVQGLKAYKHDVKAGAFPDADFSPYEMPDDEATKFQAMLDVDREVRAAKSKQVQQRLKDQDEYETIHLY</sequence>
<dbReference type="GO" id="GO:0000287">
    <property type="term" value="F:magnesium ion binding"/>
    <property type="evidence" value="ECO:0007669"/>
    <property type="project" value="TreeGrafter"/>
</dbReference>
<dbReference type="NCBIfam" id="NF001452">
    <property type="entry name" value="PRK00311.1"/>
    <property type="match status" value="1"/>
</dbReference>
<evidence type="ECO:0000256" key="2">
    <source>
        <dbReference type="ARBA" id="ARBA00008676"/>
    </source>
</evidence>
<reference evidence="6" key="1">
    <citation type="submission" date="2023-01" db="EMBL/GenBank/DDBJ databases">
        <title>Metagenome sequencing of chrysophaentin producing Chrysophaeum taylorii.</title>
        <authorList>
            <person name="Davison J."/>
            <person name="Bewley C."/>
        </authorList>
    </citation>
    <scope>NUCLEOTIDE SEQUENCE</scope>
    <source>
        <strain evidence="6">NIES-1699</strain>
    </source>
</reference>
<evidence type="ECO:0000256" key="5">
    <source>
        <dbReference type="ARBA" id="ARBA00049172"/>
    </source>
</evidence>
<dbReference type="AlphaFoldDB" id="A0AAD7XKR7"/>
<name>A0AAD7XKR7_9STRA</name>
<keyword evidence="4" id="KW-0808">Transferase</keyword>
<dbReference type="NCBIfam" id="TIGR00222">
    <property type="entry name" value="panB"/>
    <property type="match status" value="1"/>
</dbReference>
<evidence type="ECO:0000313" key="6">
    <source>
        <dbReference type="EMBL" id="KAJ8607287.1"/>
    </source>
</evidence>
<organism evidence="6 7">
    <name type="scientific">Chrysophaeum taylorii</name>
    <dbReference type="NCBI Taxonomy" id="2483200"/>
    <lineage>
        <taxon>Eukaryota</taxon>
        <taxon>Sar</taxon>
        <taxon>Stramenopiles</taxon>
        <taxon>Ochrophyta</taxon>
        <taxon>Pelagophyceae</taxon>
        <taxon>Pelagomonadales</taxon>
        <taxon>Pelagomonadaceae</taxon>
        <taxon>Chrysophaeum</taxon>
    </lineage>
</organism>
<gene>
    <name evidence="6" type="ORF">CTAYLR_009532</name>
</gene>
<dbReference type="PANTHER" id="PTHR20881">
    <property type="entry name" value="3-METHYL-2-OXOBUTANOATE HYDROXYMETHYLTRANSFERASE"/>
    <property type="match status" value="1"/>
</dbReference>
<dbReference type="InterPro" id="IPR015813">
    <property type="entry name" value="Pyrv/PenolPyrv_kinase-like_dom"/>
</dbReference>
<dbReference type="SUPFAM" id="SSF51621">
    <property type="entry name" value="Phosphoenolpyruvate/pyruvate domain"/>
    <property type="match status" value="1"/>
</dbReference>
<dbReference type="PANTHER" id="PTHR20881:SF0">
    <property type="entry name" value="3-METHYL-2-OXOBUTANOATE HYDROXYMETHYLTRANSFERASE"/>
    <property type="match status" value="1"/>
</dbReference>
<dbReference type="Gene3D" id="3.20.20.60">
    <property type="entry name" value="Phosphoenolpyruvate-binding domains"/>
    <property type="match status" value="1"/>
</dbReference>
<keyword evidence="7" id="KW-1185">Reference proteome</keyword>
<dbReference type="InterPro" id="IPR040442">
    <property type="entry name" value="Pyrv_kinase-like_dom_sf"/>
</dbReference>
<dbReference type="Proteomes" id="UP001230188">
    <property type="component" value="Unassembled WGS sequence"/>
</dbReference>
<dbReference type="GO" id="GO:0003864">
    <property type="term" value="F:3-methyl-2-oxobutanoate hydroxymethyltransferase activity"/>
    <property type="evidence" value="ECO:0007669"/>
    <property type="project" value="UniProtKB-EC"/>
</dbReference>
<evidence type="ECO:0000313" key="7">
    <source>
        <dbReference type="Proteomes" id="UP001230188"/>
    </source>
</evidence>
<dbReference type="GO" id="GO:0005739">
    <property type="term" value="C:mitochondrion"/>
    <property type="evidence" value="ECO:0007669"/>
    <property type="project" value="TreeGrafter"/>
</dbReference>
<dbReference type="GO" id="GO:0015940">
    <property type="term" value="P:pantothenate biosynthetic process"/>
    <property type="evidence" value="ECO:0007669"/>
    <property type="project" value="InterPro"/>
</dbReference>
<dbReference type="EC" id="2.1.2.11" evidence="3"/>
<dbReference type="Pfam" id="PF02548">
    <property type="entry name" value="Pantoate_transf"/>
    <property type="match status" value="1"/>
</dbReference>
<accession>A0AAD7XKR7</accession>
<evidence type="ECO:0000256" key="4">
    <source>
        <dbReference type="ARBA" id="ARBA00022679"/>
    </source>
</evidence>
<proteinExistence type="inferred from homology"/>
<comment type="similarity">
    <text evidence="2">Belongs to the PanB family.</text>
</comment>
<dbReference type="FunFam" id="3.20.20.60:FF:000003">
    <property type="entry name" value="3-methyl-2-oxobutanoate hydroxymethyltransferase"/>
    <property type="match status" value="1"/>
</dbReference>
<dbReference type="PIRSF" id="PIRSF000388">
    <property type="entry name" value="Pantoate_hydroxy_MeTrfase"/>
    <property type="match status" value="1"/>
</dbReference>
<dbReference type="EMBL" id="JAQMWT010000224">
    <property type="protein sequence ID" value="KAJ8607287.1"/>
    <property type="molecule type" value="Genomic_DNA"/>
</dbReference>
<evidence type="ECO:0000256" key="3">
    <source>
        <dbReference type="ARBA" id="ARBA00012618"/>
    </source>
</evidence>